<dbReference type="InterPro" id="IPR036380">
    <property type="entry name" value="Isochorismatase-like_sf"/>
</dbReference>
<evidence type="ECO:0000313" key="3">
    <source>
        <dbReference type="EMBL" id="SEG90491.1"/>
    </source>
</evidence>
<accession>A0A1H6DZ88</accession>
<reference evidence="4" key="1">
    <citation type="submission" date="2016-10" db="EMBL/GenBank/DDBJ databases">
        <authorList>
            <person name="Varghese N."/>
            <person name="Submissions S."/>
        </authorList>
    </citation>
    <scope>NUCLEOTIDE SEQUENCE [LARGE SCALE GENOMIC DNA]</scope>
    <source>
        <strain evidence="4">DSM 43163</strain>
    </source>
</reference>
<protein>
    <submittedName>
        <fullName evidence="3">Nicotinamidase-related amidase</fullName>
    </submittedName>
</protein>
<proteinExistence type="predicted"/>
<dbReference type="GO" id="GO:0016787">
    <property type="term" value="F:hydrolase activity"/>
    <property type="evidence" value="ECO:0007669"/>
    <property type="project" value="UniProtKB-KW"/>
</dbReference>
<sequence>MSLDRWLGTGRTPALLVSECQNGLINPEYATTMAGLARQAAERDIVSKIARLAGSFRSAGLPVAHATIEPAADWAGFDLSSPLAAHTRRRDEFKEGTPLPLIHPGLRPHEGDLLFPRRTGMTAFFRSGLGAALRERAVDTVVLVGISTNVAIPGTTVEAVNRGLPVVVVEDATAGTSDEVQRFTFTHVLPALATISTTDDVIAAIGRR</sequence>
<feature type="domain" description="Isochorismatase-like" evidence="2">
    <location>
        <begin position="14"/>
        <end position="200"/>
    </location>
</feature>
<dbReference type="EMBL" id="FNVO01000026">
    <property type="protein sequence ID" value="SEG90491.1"/>
    <property type="molecule type" value="Genomic_DNA"/>
</dbReference>
<dbReference type="Pfam" id="PF00857">
    <property type="entry name" value="Isochorismatase"/>
    <property type="match status" value="1"/>
</dbReference>
<dbReference type="CDD" id="cd00431">
    <property type="entry name" value="cysteine_hydrolases"/>
    <property type="match status" value="1"/>
</dbReference>
<dbReference type="Gene3D" id="3.40.50.850">
    <property type="entry name" value="Isochorismatase-like"/>
    <property type="match status" value="1"/>
</dbReference>
<dbReference type="OrthoDB" id="3174612at2"/>
<dbReference type="InterPro" id="IPR000868">
    <property type="entry name" value="Isochorismatase-like_dom"/>
</dbReference>
<dbReference type="Proteomes" id="UP000236723">
    <property type="component" value="Unassembled WGS sequence"/>
</dbReference>
<evidence type="ECO:0000313" key="4">
    <source>
        <dbReference type="Proteomes" id="UP000236723"/>
    </source>
</evidence>
<name>A0A1H6DZ88_9ACTN</name>
<dbReference type="AlphaFoldDB" id="A0A1H6DZ88"/>
<keyword evidence="4" id="KW-1185">Reference proteome</keyword>
<dbReference type="RefSeq" id="WP_103944034.1">
    <property type="nucleotide sequence ID" value="NZ_FNVO01000026.1"/>
</dbReference>
<keyword evidence="1" id="KW-0378">Hydrolase</keyword>
<gene>
    <name evidence="3" type="ORF">SAMN04489712_12654</name>
</gene>
<organism evidence="3 4">
    <name type="scientific">Thermomonospora echinospora</name>
    <dbReference type="NCBI Taxonomy" id="1992"/>
    <lineage>
        <taxon>Bacteria</taxon>
        <taxon>Bacillati</taxon>
        <taxon>Actinomycetota</taxon>
        <taxon>Actinomycetes</taxon>
        <taxon>Streptosporangiales</taxon>
        <taxon>Thermomonosporaceae</taxon>
        <taxon>Thermomonospora</taxon>
    </lineage>
</organism>
<dbReference type="InterPro" id="IPR050272">
    <property type="entry name" value="Isochorismatase-like_hydrls"/>
</dbReference>
<evidence type="ECO:0000259" key="2">
    <source>
        <dbReference type="Pfam" id="PF00857"/>
    </source>
</evidence>
<dbReference type="PANTHER" id="PTHR43540">
    <property type="entry name" value="PEROXYUREIDOACRYLATE/UREIDOACRYLATE AMIDOHYDROLASE-RELATED"/>
    <property type="match status" value="1"/>
</dbReference>
<dbReference type="SUPFAM" id="SSF52499">
    <property type="entry name" value="Isochorismatase-like hydrolases"/>
    <property type="match status" value="1"/>
</dbReference>
<evidence type="ECO:0000256" key="1">
    <source>
        <dbReference type="ARBA" id="ARBA00022801"/>
    </source>
</evidence>